<dbReference type="Pfam" id="PF04434">
    <property type="entry name" value="SWIM"/>
    <property type="match status" value="1"/>
</dbReference>
<organism evidence="3 4">
    <name type="scientific">Lipomyces starkeyi NRRL Y-11557</name>
    <dbReference type="NCBI Taxonomy" id="675824"/>
    <lineage>
        <taxon>Eukaryota</taxon>
        <taxon>Fungi</taxon>
        <taxon>Dikarya</taxon>
        <taxon>Ascomycota</taxon>
        <taxon>Saccharomycotina</taxon>
        <taxon>Lipomycetes</taxon>
        <taxon>Lipomycetales</taxon>
        <taxon>Lipomycetaceae</taxon>
        <taxon>Lipomyces</taxon>
    </lineage>
</organism>
<keyword evidence="1" id="KW-0862">Zinc</keyword>
<dbReference type="PROSITE" id="PS50966">
    <property type="entry name" value="ZF_SWIM"/>
    <property type="match status" value="1"/>
</dbReference>
<dbReference type="EMBL" id="KV454296">
    <property type="protein sequence ID" value="ODQ72305.1"/>
    <property type="molecule type" value="Genomic_DNA"/>
</dbReference>
<evidence type="ECO:0000259" key="2">
    <source>
        <dbReference type="PROSITE" id="PS50966"/>
    </source>
</evidence>
<feature type="domain" description="SWIM-type" evidence="2">
    <location>
        <begin position="7"/>
        <end position="39"/>
    </location>
</feature>
<proteinExistence type="predicted"/>
<keyword evidence="1" id="KW-0863">Zinc-finger</keyword>
<dbReference type="InterPro" id="IPR007527">
    <property type="entry name" value="Znf_SWIM"/>
</dbReference>
<keyword evidence="4" id="KW-1185">Reference proteome</keyword>
<protein>
    <recommendedName>
        <fullName evidence="2">SWIM-type domain-containing protein</fullName>
    </recommendedName>
</protein>
<sequence>MGDEDPDRIDEDKVQCDCLFFRKYYLPCRHIILADRTDEILTEDHWNNFVVMLENRGFDVYEGRGQEPAREGDRGDIGAPARRALTFKETLERLLSRYYELKEGVDPQQRENMMNLWLRSLQRASADFLTEEGTTYIINVERERREAGGEE</sequence>
<evidence type="ECO:0000313" key="4">
    <source>
        <dbReference type="Proteomes" id="UP000094385"/>
    </source>
</evidence>
<evidence type="ECO:0000313" key="3">
    <source>
        <dbReference type="EMBL" id="ODQ72305.1"/>
    </source>
</evidence>
<dbReference type="AlphaFoldDB" id="A0A1E3Q3N2"/>
<evidence type="ECO:0000256" key="1">
    <source>
        <dbReference type="PROSITE-ProRule" id="PRU00325"/>
    </source>
</evidence>
<dbReference type="OrthoDB" id="5421179at2759"/>
<dbReference type="GO" id="GO:0008270">
    <property type="term" value="F:zinc ion binding"/>
    <property type="evidence" value="ECO:0007669"/>
    <property type="project" value="UniProtKB-KW"/>
</dbReference>
<gene>
    <name evidence="3" type="ORF">LIPSTDRAFT_322441</name>
</gene>
<reference evidence="3 4" key="1">
    <citation type="journal article" date="2016" name="Proc. Natl. Acad. Sci. U.S.A.">
        <title>Comparative genomics of biotechnologically important yeasts.</title>
        <authorList>
            <person name="Riley R."/>
            <person name="Haridas S."/>
            <person name="Wolfe K.H."/>
            <person name="Lopes M.R."/>
            <person name="Hittinger C.T."/>
            <person name="Goeker M."/>
            <person name="Salamov A.A."/>
            <person name="Wisecaver J.H."/>
            <person name="Long T.M."/>
            <person name="Calvey C.H."/>
            <person name="Aerts A.L."/>
            <person name="Barry K.W."/>
            <person name="Choi C."/>
            <person name="Clum A."/>
            <person name="Coughlan A.Y."/>
            <person name="Deshpande S."/>
            <person name="Douglass A.P."/>
            <person name="Hanson S.J."/>
            <person name="Klenk H.-P."/>
            <person name="LaButti K.M."/>
            <person name="Lapidus A."/>
            <person name="Lindquist E.A."/>
            <person name="Lipzen A.M."/>
            <person name="Meier-Kolthoff J.P."/>
            <person name="Ohm R.A."/>
            <person name="Otillar R.P."/>
            <person name="Pangilinan J.L."/>
            <person name="Peng Y."/>
            <person name="Rokas A."/>
            <person name="Rosa C.A."/>
            <person name="Scheuner C."/>
            <person name="Sibirny A.A."/>
            <person name="Slot J.C."/>
            <person name="Stielow J.B."/>
            <person name="Sun H."/>
            <person name="Kurtzman C.P."/>
            <person name="Blackwell M."/>
            <person name="Grigoriev I.V."/>
            <person name="Jeffries T.W."/>
        </authorList>
    </citation>
    <scope>NUCLEOTIDE SEQUENCE [LARGE SCALE GENOMIC DNA]</scope>
    <source>
        <strain evidence="3 4">NRRL Y-11557</strain>
    </source>
</reference>
<keyword evidence="1" id="KW-0479">Metal-binding</keyword>
<dbReference type="Proteomes" id="UP000094385">
    <property type="component" value="Unassembled WGS sequence"/>
</dbReference>
<name>A0A1E3Q3N2_LIPST</name>
<dbReference type="STRING" id="675824.A0A1E3Q3N2"/>
<accession>A0A1E3Q3N2</accession>